<evidence type="ECO:0000256" key="2">
    <source>
        <dbReference type="SAM" id="SignalP"/>
    </source>
</evidence>
<accession>A0ABN1R463</accession>
<feature type="transmembrane region" description="Helical" evidence="1">
    <location>
        <begin position="38"/>
        <end position="56"/>
    </location>
</feature>
<proteinExistence type="predicted"/>
<organism evidence="3 4">
    <name type="scientific">Actinocorallia libanotica</name>
    <dbReference type="NCBI Taxonomy" id="46162"/>
    <lineage>
        <taxon>Bacteria</taxon>
        <taxon>Bacillati</taxon>
        <taxon>Actinomycetota</taxon>
        <taxon>Actinomycetes</taxon>
        <taxon>Streptosporangiales</taxon>
        <taxon>Thermomonosporaceae</taxon>
        <taxon>Actinocorallia</taxon>
    </lineage>
</organism>
<keyword evidence="1" id="KW-0812">Transmembrane</keyword>
<feature type="signal peptide" evidence="2">
    <location>
        <begin position="1"/>
        <end position="30"/>
    </location>
</feature>
<reference evidence="3 4" key="1">
    <citation type="journal article" date="2019" name="Int. J. Syst. Evol. Microbiol.">
        <title>The Global Catalogue of Microorganisms (GCM) 10K type strain sequencing project: providing services to taxonomists for standard genome sequencing and annotation.</title>
        <authorList>
            <consortium name="The Broad Institute Genomics Platform"/>
            <consortium name="The Broad Institute Genome Sequencing Center for Infectious Disease"/>
            <person name="Wu L."/>
            <person name="Ma J."/>
        </authorList>
    </citation>
    <scope>NUCLEOTIDE SEQUENCE [LARGE SCALE GENOMIC DNA]</scope>
    <source>
        <strain evidence="3 4">JCM 10696</strain>
    </source>
</reference>
<evidence type="ECO:0000256" key="1">
    <source>
        <dbReference type="SAM" id="Phobius"/>
    </source>
</evidence>
<dbReference type="RefSeq" id="WP_344241362.1">
    <property type="nucleotide sequence ID" value="NZ_BAAAHH010000011.1"/>
</dbReference>
<feature type="transmembrane region" description="Helical" evidence="1">
    <location>
        <begin position="102"/>
        <end position="121"/>
    </location>
</feature>
<dbReference type="Proteomes" id="UP001500665">
    <property type="component" value="Unassembled WGS sequence"/>
</dbReference>
<gene>
    <name evidence="3" type="ORF">GCM10009550_31470</name>
</gene>
<keyword evidence="2" id="KW-0732">Signal</keyword>
<evidence type="ECO:0000313" key="3">
    <source>
        <dbReference type="EMBL" id="GAA0951635.1"/>
    </source>
</evidence>
<keyword evidence="4" id="KW-1185">Reference proteome</keyword>
<dbReference type="EMBL" id="BAAAHH010000011">
    <property type="protein sequence ID" value="GAA0951635.1"/>
    <property type="molecule type" value="Genomic_DNA"/>
</dbReference>
<evidence type="ECO:0000313" key="4">
    <source>
        <dbReference type="Proteomes" id="UP001500665"/>
    </source>
</evidence>
<feature type="transmembrane region" description="Helical" evidence="1">
    <location>
        <begin position="63"/>
        <end position="82"/>
    </location>
</feature>
<protein>
    <recommendedName>
        <fullName evidence="5">MFS transporter</fullName>
    </recommendedName>
</protein>
<comment type="caution">
    <text evidence="3">The sequence shown here is derived from an EMBL/GenBank/DDBJ whole genome shotgun (WGS) entry which is preliminary data.</text>
</comment>
<name>A0ABN1R463_9ACTN</name>
<evidence type="ECO:0008006" key="5">
    <source>
        <dbReference type="Google" id="ProtNLM"/>
    </source>
</evidence>
<keyword evidence="1" id="KW-1133">Transmembrane helix</keyword>
<keyword evidence="1" id="KW-0472">Membrane</keyword>
<sequence length="191" mass="19730">MNVRPPLRLARASVFAAVCVLLTSAGHATASGEPLGPGSVLAGFAGVLAFAFVLAGQERSLPVITGGLLGGQFMLHALFTAADTGFGHHGNLPQLVAEPSGGGTGMAAAHLLAAWGSGWWLRRGERGAWRLARQAAKALLRPLLLVLSPPVEAVRHIAVAQDVVVPRAVVVLRHVLVLRGPPKGFRALGFG</sequence>
<feature type="chain" id="PRO_5045906456" description="MFS transporter" evidence="2">
    <location>
        <begin position="31"/>
        <end position="191"/>
    </location>
</feature>